<keyword evidence="6" id="KW-0472">Membrane</keyword>
<feature type="signal peptide" evidence="7">
    <location>
        <begin position="1"/>
        <end position="28"/>
    </location>
</feature>
<dbReference type="GO" id="GO:0035248">
    <property type="term" value="F:alpha-1,4-N-acetylgalactosaminyltransferase activity"/>
    <property type="evidence" value="ECO:0007669"/>
    <property type="project" value="TreeGrafter"/>
</dbReference>
<dbReference type="GO" id="GO:0006688">
    <property type="term" value="P:glycosphingolipid biosynthetic process"/>
    <property type="evidence" value="ECO:0007669"/>
    <property type="project" value="TreeGrafter"/>
</dbReference>
<dbReference type="InterPro" id="IPR029044">
    <property type="entry name" value="Nucleotide-diphossugar_trans"/>
</dbReference>
<keyword evidence="7" id="KW-0732">Signal</keyword>
<protein>
    <recommendedName>
        <fullName evidence="8">Alpha 1,4-glycosyltransferase domain-containing protein</fullName>
    </recommendedName>
</protein>
<dbReference type="InterPro" id="IPR051981">
    <property type="entry name" value="Glycosyltransf_32"/>
</dbReference>
<dbReference type="SUPFAM" id="SSF53448">
    <property type="entry name" value="Nucleotide-diphospho-sugar transferases"/>
    <property type="match status" value="1"/>
</dbReference>
<dbReference type="Pfam" id="PF04488">
    <property type="entry name" value="Gly_transf_sug"/>
    <property type="match status" value="1"/>
</dbReference>
<keyword evidence="4" id="KW-0808">Transferase</keyword>
<comment type="caution">
    <text evidence="9">The sequence shown here is derived from an EMBL/GenBank/DDBJ whole genome shotgun (WGS) entry which is preliminary data.</text>
</comment>
<comment type="similarity">
    <text evidence="2">Belongs to the glycosyltransferase 32 family.</text>
</comment>
<gene>
    <name evidence="9" type="ORF">CLODIP_2_CD08423</name>
</gene>
<evidence type="ECO:0000256" key="5">
    <source>
        <dbReference type="ARBA" id="ARBA00023034"/>
    </source>
</evidence>
<evidence type="ECO:0000256" key="3">
    <source>
        <dbReference type="ARBA" id="ARBA00022676"/>
    </source>
</evidence>
<dbReference type="Proteomes" id="UP000494165">
    <property type="component" value="Unassembled WGS sequence"/>
</dbReference>
<keyword evidence="3" id="KW-0328">Glycosyltransferase</keyword>
<dbReference type="Pfam" id="PF04572">
    <property type="entry name" value="Gb3_synth"/>
    <property type="match status" value="1"/>
</dbReference>
<feature type="chain" id="PRO_5035887763" description="Alpha 1,4-glycosyltransferase domain-containing protein" evidence="7">
    <location>
        <begin position="29"/>
        <end position="372"/>
    </location>
</feature>
<feature type="domain" description="Alpha 1,4-glycosyltransferase" evidence="8">
    <location>
        <begin position="249"/>
        <end position="318"/>
    </location>
</feature>
<dbReference type="PANTHER" id="PTHR12042">
    <property type="entry name" value="LACTOSYLCERAMIDE 4-ALPHA-GALACTOSYLTRANSFERASE ALPHA- 1,4-GALACTOSYLTRANSFERASE"/>
    <property type="match status" value="1"/>
</dbReference>
<dbReference type="InterPro" id="IPR007652">
    <property type="entry name" value="A1-4-GlycosylTfrase_dom"/>
</dbReference>
<dbReference type="GO" id="GO:0000139">
    <property type="term" value="C:Golgi membrane"/>
    <property type="evidence" value="ECO:0007669"/>
    <property type="project" value="UniProtKB-SubCell"/>
</dbReference>
<evidence type="ECO:0000256" key="7">
    <source>
        <dbReference type="SAM" id="SignalP"/>
    </source>
</evidence>
<dbReference type="InterPro" id="IPR007577">
    <property type="entry name" value="GlycoTrfase_DXD_sugar-bd_CS"/>
</dbReference>
<evidence type="ECO:0000256" key="1">
    <source>
        <dbReference type="ARBA" id="ARBA00004323"/>
    </source>
</evidence>
<comment type="subcellular location">
    <subcellularLocation>
        <location evidence="1">Golgi apparatus membrane</location>
        <topology evidence="1">Single-pass type II membrane protein</topology>
    </subcellularLocation>
</comment>
<evidence type="ECO:0000259" key="8">
    <source>
        <dbReference type="Pfam" id="PF04572"/>
    </source>
</evidence>
<evidence type="ECO:0000256" key="6">
    <source>
        <dbReference type="ARBA" id="ARBA00023136"/>
    </source>
</evidence>
<dbReference type="OrthoDB" id="409543at2759"/>
<evidence type="ECO:0000313" key="10">
    <source>
        <dbReference type="Proteomes" id="UP000494165"/>
    </source>
</evidence>
<sequence length="372" mass="41879">MKGSRGLAVVSRRHLLALLALCLLLLLGTNLLVQGPQSAVLPENGNAPQKQPLGIGVRIFLKRLFGDGYGQRCDRHAANRSVERQLPEATKFLDQRDPGRAAYFFVETSCNGLVNARQACAVESAALLHPDADVYLLLLSPPPELDVRRQNPSVANLMDGYRNVHVLYFNLVDYFKGGPLEQWFRSGALRASNFEQSHTSDAFRYYTLWKYGGTYMDLDIILLRSLSALTNFAGAESSEDIAAGVLNLERHSTLAMECVREIRDHFRGDDWGANGPGVITRTVQKLCGTENTQEMTFDRCKGRFQVRTLADFSMISFSLCSLEAERKKNRHRTFEKEQRHNFFYCKGVRIVKISTSAAMIDTMWHKKLSPPI</sequence>
<dbReference type="AlphaFoldDB" id="A0A8S1CHS0"/>
<evidence type="ECO:0000256" key="4">
    <source>
        <dbReference type="ARBA" id="ARBA00022679"/>
    </source>
</evidence>
<keyword evidence="5" id="KW-0333">Golgi apparatus</keyword>
<name>A0A8S1CHS0_9INSE</name>
<dbReference type="Gene3D" id="3.90.550.20">
    <property type="match status" value="1"/>
</dbReference>
<accession>A0A8S1CHS0</accession>
<evidence type="ECO:0000313" key="9">
    <source>
        <dbReference type="EMBL" id="CAB3368007.1"/>
    </source>
</evidence>
<dbReference type="PANTHER" id="PTHR12042:SF21">
    <property type="entry name" value="ALPHA1,4-GALACTOSYLTRANSFERASE 1-RELATED"/>
    <property type="match status" value="1"/>
</dbReference>
<dbReference type="EMBL" id="CADEPI010000035">
    <property type="protein sequence ID" value="CAB3368007.1"/>
    <property type="molecule type" value="Genomic_DNA"/>
</dbReference>
<reference evidence="9 10" key="1">
    <citation type="submission" date="2020-04" db="EMBL/GenBank/DDBJ databases">
        <authorList>
            <person name="Alioto T."/>
            <person name="Alioto T."/>
            <person name="Gomez Garrido J."/>
        </authorList>
    </citation>
    <scope>NUCLEOTIDE SEQUENCE [LARGE SCALE GENOMIC DNA]</scope>
</reference>
<proteinExistence type="inferred from homology"/>
<evidence type="ECO:0000256" key="2">
    <source>
        <dbReference type="ARBA" id="ARBA00009003"/>
    </source>
</evidence>
<keyword evidence="10" id="KW-1185">Reference proteome</keyword>
<organism evidence="9 10">
    <name type="scientific">Cloeon dipterum</name>
    <dbReference type="NCBI Taxonomy" id="197152"/>
    <lineage>
        <taxon>Eukaryota</taxon>
        <taxon>Metazoa</taxon>
        <taxon>Ecdysozoa</taxon>
        <taxon>Arthropoda</taxon>
        <taxon>Hexapoda</taxon>
        <taxon>Insecta</taxon>
        <taxon>Pterygota</taxon>
        <taxon>Palaeoptera</taxon>
        <taxon>Ephemeroptera</taxon>
        <taxon>Pisciforma</taxon>
        <taxon>Baetidae</taxon>
        <taxon>Cloeon</taxon>
    </lineage>
</organism>